<feature type="domain" description="Cadherin" evidence="16">
    <location>
        <begin position="446"/>
        <end position="549"/>
    </location>
</feature>
<dbReference type="RefSeq" id="XP_009055583.1">
    <property type="nucleotide sequence ID" value="XM_009057335.1"/>
</dbReference>
<dbReference type="Pfam" id="PF00028">
    <property type="entry name" value="Cadherin"/>
    <property type="match status" value="6"/>
</dbReference>
<keyword evidence="6 14" id="KW-0106">Calcium</keyword>
<dbReference type="SMART" id="SM00112">
    <property type="entry name" value="CA"/>
    <property type="match status" value="7"/>
</dbReference>
<evidence type="ECO:0000256" key="1">
    <source>
        <dbReference type="ARBA" id="ARBA00004251"/>
    </source>
</evidence>
<dbReference type="PRINTS" id="PR00205">
    <property type="entry name" value="CADHERIN"/>
</dbReference>
<dbReference type="SUPFAM" id="SSF49313">
    <property type="entry name" value="Cadherin-like"/>
    <property type="match status" value="7"/>
</dbReference>
<keyword evidence="10" id="KW-0325">Glycoprotein</keyword>
<dbReference type="KEGG" id="lgi:LOTGIDRAFT_105112"/>
<dbReference type="Proteomes" id="UP000030746">
    <property type="component" value="Unassembled WGS sequence"/>
</dbReference>
<keyword evidence="3 15" id="KW-0812">Transmembrane</keyword>
<dbReference type="PANTHER" id="PTHR24028:SF146">
    <property type="entry name" value="CADHERIN 96CB, ISOFORM D-RELATED"/>
    <property type="match status" value="1"/>
</dbReference>
<comment type="subunit">
    <text evidence="11">Heterophilic interaction with FAT4; this interaction affects their respective protein levels.</text>
</comment>
<evidence type="ECO:0000256" key="5">
    <source>
        <dbReference type="ARBA" id="ARBA00022737"/>
    </source>
</evidence>
<evidence type="ECO:0000256" key="11">
    <source>
        <dbReference type="ARBA" id="ARBA00062150"/>
    </source>
</evidence>
<keyword evidence="5" id="KW-0677">Repeat</keyword>
<feature type="domain" description="Cadherin" evidence="16">
    <location>
        <begin position="350"/>
        <end position="445"/>
    </location>
</feature>
<name>V4AB09_LOTGI</name>
<keyword evidence="9 15" id="KW-0472">Membrane</keyword>
<evidence type="ECO:0000256" key="6">
    <source>
        <dbReference type="ARBA" id="ARBA00022837"/>
    </source>
</evidence>
<evidence type="ECO:0000256" key="7">
    <source>
        <dbReference type="ARBA" id="ARBA00022889"/>
    </source>
</evidence>
<keyword evidence="18" id="KW-1185">Reference proteome</keyword>
<proteinExistence type="predicted"/>
<reference evidence="17 18" key="1">
    <citation type="journal article" date="2013" name="Nature">
        <title>Insights into bilaterian evolution from three spiralian genomes.</title>
        <authorList>
            <person name="Simakov O."/>
            <person name="Marletaz F."/>
            <person name="Cho S.J."/>
            <person name="Edsinger-Gonzales E."/>
            <person name="Havlak P."/>
            <person name="Hellsten U."/>
            <person name="Kuo D.H."/>
            <person name="Larsson T."/>
            <person name="Lv J."/>
            <person name="Arendt D."/>
            <person name="Savage R."/>
            <person name="Osoegawa K."/>
            <person name="de Jong P."/>
            <person name="Grimwood J."/>
            <person name="Chapman J.A."/>
            <person name="Shapiro H."/>
            <person name="Aerts A."/>
            <person name="Otillar R.P."/>
            <person name="Terry A.Y."/>
            <person name="Boore J.L."/>
            <person name="Grigoriev I.V."/>
            <person name="Lindberg D.R."/>
            <person name="Seaver E.C."/>
            <person name="Weisblat D.A."/>
            <person name="Putnam N.H."/>
            <person name="Rokhsar D.S."/>
        </authorList>
    </citation>
    <scope>NUCLEOTIDE SEQUENCE [LARGE SCALE GENOMIC DNA]</scope>
</reference>
<evidence type="ECO:0000256" key="8">
    <source>
        <dbReference type="ARBA" id="ARBA00022989"/>
    </source>
</evidence>
<evidence type="ECO:0000313" key="17">
    <source>
        <dbReference type="EMBL" id="ESO93972.1"/>
    </source>
</evidence>
<dbReference type="EMBL" id="KB201890">
    <property type="protein sequence ID" value="ESO93972.1"/>
    <property type="molecule type" value="Genomic_DNA"/>
</dbReference>
<feature type="domain" description="Cadherin" evidence="16">
    <location>
        <begin position="550"/>
        <end position="653"/>
    </location>
</feature>
<dbReference type="FunFam" id="2.60.40.60:FF:000035">
    <property type="entry name" value="Protocadherin Fat 3"/>
    <property type="match status" value="1"/>
</dbReference>
<dbReference type="FunFam" id="2.60.40.60:FF:000020">
    <property type="entry name" value="Dachsous cadherin-related 1b"/>
    <property type="match status" value="2"/>
</dbReference>
<evidence type="ECO:0000256" key="14">
    <source>
        <dbReference type="PROSITE-ProRule" id="PRU00043"/>
    </source>
</evidence>
<dbReference type="InterPro" id="IPR015919">
    <property type="entry name" value="Cadherin-like_sf"/>
</dbReference>
<dbReference type="Gene3D" id="2.60.40.60">
    <property type="entry name" value="Cadherins"/>
    <property type="match status" value="7"/>
</dbReference>
<evidence type="ECO:0000256" key="3">
    <source>
        <dbReference type="ARBA" id="ARBA00022692"/>
    </source>
</evidence>
<dbReference type="HOGENOM" id="CLU_006480_5_1_1"/>
<protein>
    <recommendedName>
        <fullName evidence="12">Protocadherin-16</fullName>
    </recommendedName>
    <alternativeName>
        <fullName evidence="13">Protein dachsous homolog 1</fullName>
    </alternativeName>
</protein>
<keyword evidence="7" id="KW-0130">Cell adhesion</keyword>
<dbReference type="InterPro" id="IPR002126">
    <property type="entry name" value="Cadherin-like_dom"/>
</dbReference>
<evidence type="ECO:0000256" key="12">
    <source>
        <dbReference type="ARBA" id="ARBA00072299"/>
    </source>
</evidence>
<dbReference type="GO" id="GO:0005886">
    <property type="term" value="C:plasma membrane"/>
    <property type="evidence" value="ECO:0007669"/>
    <property type="project" value="UniProtKB-SubCell"/>
</dbReference>
<evidence type="ECO:0000256" key="2">
    <source>
        <dbReference type="ARBA" id="ARBA00022475"/>
    </source>
</evidence>
<dbReference type="PROSITE" id="PS00232">
    <property type="entry name" value="CADHERIN_1"/>
    <property type="match status" value="4"/>
</dbReference>
<dbReference type="AlphaFoldDB" id="V4AB09"/>
<dbReference type="FunFam" id="2.60.40.60:FF:000007">
    <property type="entry name" value="Protocadherin alpha 2"/>
    <property type="match status" value="1"/>
</dbReference>
<dbReference type="InterPro" id="IPR013164">
    <property type="entry name" value="Cadherin_N"/>
</dbReference>
<dbReference type="CTD" id="20229938"/>
<evidence type="ECO:0000256" key="4">
    <source>
        <dbReference type="ARBA" id="ARBA00022729"/>
    </source>
</evidence>
<gene>
    <name evidence="17" type="ORF">LOTGIDRAFT_105112</name>
</gene>
<evidence type="ECO:0000256" key="15">
    <source>
        <dbReference type="SAM" id="Phobius"/>
    </source>
</evidence>
<evidence type="ECO:0000313" key="18">
    <source>
        <dbReference type="Proteomes" id="UP000030746"/>
    </source>
</evidence>
<dbReference type="GO" id="GO:0007156">
    <property type="term" value="P:homophilic cell adhesion via plasma membrane adhesion molecules"/>
    <property type="evidence" value="ECO:0007669"/>
    <property type="project" value="InterPro"/>
</dbReference>
<dbReference type="FunFam" id="2.60.40.60:FF:000092">
    <property type="entry name" value="Protocadherin 8"/>
    <property type="match status" value="1"/>
</dbReference>
<accession>V4AB09</accession>
<evidence type="ECO:0000256" key="13">
    <source>
        <dbReference type="ARBA" id="ARBA00079083"/>
    </source>
</evidence>
<dbReference type="PANTHER" id="PTHR24028">
    <property type="entry name" value="CADHERIN-87A"/>
    <property type="match status" value="1"/>
</dbReference>
<evidence type="ECO:0000259" key="16">
    <source>
        <dbReference type="PROSITE" id="PS50268"/>
    </source>
</evidence>
<dbReference type="InterPro" id="IPR020894">
    <property type="entry name" value="Cadherin_CS"/>
</dbReference>
<comment type="subcellular location">
    <subcellularLocation>
        <location evidence="1">Cell membrane</location>
        <topology evidence="1">Single-pass type I membrane protein</topology>
    </subcellularLocation>
</comment>
<feature type="domain" description="Cadherin" evidence="16">
    <location>
        <begin position="9"/>
        <end position="116"/>
    </location>
</feature>
<keyword evidence="4" id="KW-0732">Signal</keyword>
<evidence type="ECO:0000256" key="9">
    <source>
        <dbReference type="ARBA" id="ARBA00023136"/>
    </source>
</evidence>
<organism evidence="17 18">
    <name type="scientific">Lottia gigantea</name>
    <name type="common">Giant owl limpet</name>
    <dbReference type="NCBI Taxonomy" id="225164"/>
    <lineage>
        <taxon>Eukaryota</taxon>
        <taxon>Metazoa</taxon>
        <taxon>Spiralia</taxon>
        <taxon>Lophotrochozoa</taxon>
        <taxon>Mollusca</taxon>
        <taxon>Gastropoda</taxon>
        <taxon>Patellogastropoda</taxon>
        <taxon>Lottioidea</taxon>
        <taxon>Lottiidae</taxon>
        <taxon>Lottia</taxon>
    </lineage>
</organism>
<keyword evidence="2" id="KW-1003">Cell membrane</keyword>
<dbReference type="CDD" id="cd11304">
    <property type="entry name" value="Cadherin_repeat"/>
    <property type="match status" value="7"/>
</dbReference>
<feature type="transmembrane region" description="Helical" evidence="15">
    <location>
        <begin position="769"/>
        <end position="794"/>
    </location>
</feature>
<dbReference type="Pfam" id="PF08266">
    <property type="entry name" value="Cadherin_2"/>
    <property type="match status" value="1"/>
</dbReference>
<feature type="domain" description="Cadherin" evidence="16">
    <location>
        <begin position="657"/>
        <end position="761"/>
    </location>
</feature>
<keyword evidence="8 15" id="KW-1133">Transmembrane helix</keyword>
<dbReference type="FunFam" id="2.60.40.60:FF:000002">
    <property type="entry name" value="Protocadherin alpha 2"/>
    <property type="match status" value="1"/>
</dbReference>
<dbReference type="OrthoDB" id="6252479at2759"/>
<sequence>MEASFHLVESEPPETIVGNIASKINIARGLSKSEFNSLRYSFLNPNDDSIASLFNINPENSDVSTVEKIDREKVCEFTSECVITFDIKISSLVTSFFEIVTVKIIIDDLNDNPPKFPELEITVFIPENVNPGSTYRINGATDLDRGQNNSVQLYEMVSSANLFDLKVDKKLDGTSDLRIVVKNVIDREKKHYYRFFIVAKDGGRPPLSGNVTVNVNITDENDNSPEFTEEIYDVSVTENTPIYSVIAKIHAIDRDSDSNGKVSYRFSTLKNPDIEKLFALNPLSGDITVKNELQYQSGKQFETIVEAFDQGTPPQVGQAKLILRIIDVGNNPPIITVNPVSDVVGDMILLPEGARIGTVVAHVNIDDKDQGPNGDVLCSCLHEYFSVHKLEGRGYIVQVKKPLDRELVDELKVTVVCRDSGTPRLSARTKFRIKLTDENDNPPIFTKRVYETTLEENNVIDRPLIRVSAVDDDLGRNAIVHYRLKLDDQGMFKINTNTGEIVANDVFNRETISEMSFTVLAIDEGTPPMTGTAEVLVRIIDQNDNSPKFSPAALIFSVREDTRAGGEVGMLHATDADFNFNADIEYTMIVSGDSLPFVVFSNGVIRTDRELDFESQKRFTFKIIAKDKGSPPRNTTATVTVYVSDSNDHSPVIVFPTDNNNTVTIRSDIEPGTVISRVVASDSDAGENAVLSFYINSGNEQNMFHIGTKTGEIVLAKRIRIYESTEYYLSISVQDQGTTQQASEAHLTVLVDFVNSTALEMARERDLQYIIIAGVVTGVTIILSIIIVAVIIYVRRSDLQRRRGQTICVQEHGENKNVEKQLWHSVPKDEMVAPSDKTTLDEFFKEKNCEKPDGDDSYFKNKSMDHFSGQQFFTFRKVSHFEFYSSYVLYCSTCVFISGRLVISAVLSN</sequence>
<feature type="domain" description="Cadherin" evidence="16">
    <location>
        <begin position="117"/>
        <end position="227"/>
    </location>
</feature>
<dbReference type="InterPro" id="IPR050174">
    <property type="entry name" value="Protocadherin/Cadherin-CA"/>
</dbReference>
<dbReference type="GO" id="GO:0016477">
    <property type="term" value="P:cell migration"/>
    <property type="evidence" value="ECO:0007669"/>
    <property type="project" value="UniProtKB-ARBA"/>
</dbReference>
<evidence type="ECO:0000256" key="10">
    <source>
        <dbReference type="ARBA" id="ARBA00023180"/>
    </source>
</evidence>
<feature type="domain" description="Cadherin" evidence="16">
    <location>
        <begin position="228"/>
        <end position="335"/>
    </location>
</feature>
<dbReference type="PROSITE" id="PS50268">
    <property type="entry name" value="CADHERIN_2"/>
    <property type="match status" value="7"/>
</dbReference>
<feature type="transmembrane region" description="Helical" evidence="15">
    <location>
        <begin position="887"/>
        <end position="907"/>
    </location>
</feature>
<dbReference type="GO" id="GO:0005509">
    <property type="term" value="F:calcium ion binding"/>
    <property type="evidence" value="ECO:0007669"/>
    <property type="project" value="UniProtKB-UniRule"/>
</dbReference>
<dbReference type="GeneID" id="20229938"/>
<dbReference type="OMA" id="CTISEDI"/>